<dbReference type="PANTHER" id="PTHR32243:SF18">
    <property type="entry name" value="INNER MEMBRANE ABC TRANSPORTER PERMEASE PROTEIN YCJP"/>
    <property type="match status" value="1"/>
</dbReference>
<dbReference type="EMBL" id="CP011058">
    <property type="protein sequence ID" value="AJY73463.1"/>
    <property type="molecule type" value="Genomic_DNA"/>
</dbReference>
<feature type="transmembrane region" description="Helical" evidence="7">
    <location>
        <begin position="144"/>
        <end position="164"/>
    </location>
</feature>
<dbReference type="OrthoDB" id="9810086at2"/>
<evidence type="ECO:0000256" key="4">
    <source>
        <dbReference type="ARBA" id="ARBA00022692"/>
    </source>
</evidence>
<dbReference type="HOGENOM" id="CLU_016047_1_2_9"/>
<dbReference type="PANTHER" id="PTHR32243">
    <property type="entry name" value="MALTOSE TRANSPORT SYSTEM PERMEASE-RELATED"/>
    <property type="match status" value="1"/>
</dbReference>
<sequence>MPLLLKRKGPGLIRFVMLALFLLGTLLPFYWMFITSLKGRQEIYGDKLTFWPEELTWANYIETFKTSNFPHYFANSFIVSIVSGILVLIVSILGGYSLARYRFKGKGVIMLLFLGTQMIPVIIMLVPLFIAFSELNMLDSLTSLIVTYTAINIPFCLITISGFFQRIPVALEEAAMIDGCGRLETVVRIILPIMLPGIVATFVFAFTAAWNDLFFGIMFTTSESVKTVPVGLNNFVQKFDVNWGEMSTAGILSLLPVVVLFAIMQRYIVAGLSQGAVKG</sequence>
<dbReference type="Pfam" id="PF00528">
    <property type="entry name" value="BPD_transp_1"/>
    <property type="match status" value="1"/>
</dbReference>
<gene>
    <name evidence="9" type="ORF">VN24_01020</name>
</gene>
<dbReference type="PATRIC" id="fig|1126833.4.peg.230"/>
<evidence type="ECO:0000313" key="10">
    <source>
        <dbReference type="Proteomes" id="UP000032633"/>
    </source>
</evidence>
<dbReference type="InterPro" id="IPR035906">
    <property type="entry name" value="MetI-like_sf"/>
</dbReference>
<dbReference type="STRING" id="1126833.VN24_01020"/>
<dbReference type="GO" id="GO:0005886">
    <property type="term" value="C:plasma membrane"/>
    <property type="evidence" value="ECO:0007669"/>
    <property type="project" value="UniProtKB-SubCell"/>
</dbReference>
<name>A0A0D5NEW4_9BACL</name>
<evidence type="ECO:0000259" key="8">
    <source>
        <dbReference type="PROSITE" id="PS50928"/>
    </source>
</evidence>
<dbReference type="Proteomes" id="UP000032633">
    <property type="component" value="Chromosome"/>
</dbReference>
<feature type="transmembrane region" description="Helical" evidence="7">
    <location>
        <begin position="249"/>
        <end position="269"/>
    </location>
</feature>
<feature type="transmembrane region" description="Helical" evidence="7">
    <location>
        <begin position="185"/>
        <end position="210"/>
    </location>
</feature>
<protein>
    <submittedName>
        <fullName evidence="9">Sugar ABC transporter permease</fullName>
    </submittedName>
</protein>
<dbReference type="RefSeq" id="WP_045668898.1">
    <property type="nucleotide sequence ID" value="NZ_CP011058.1"/>
</dbReference>
<evidence type="ECO:0000256" key="7">
    <source>
        <dbReference type="RuleBase" id="RU363032"/>
    </source>
</evidence>
<dbReference type="SUPFAM" id="SSF161098">
    <property type="entry name" value="MetI-like"/>
    <property type="match status" value="1"/>
</dbReference>
<reference evidence="9 10" key="1">
    <citation type="journal article" date="2015" name="J. Biotechnol.">
        <title>Complete genome sequence of Paenibacillus beijingensis 7188(T) (=DSM 24997(T)), a novel rhizobacterium from jujube garden soil.</title>
        <authorList>
            <person name="Kwak Y."/>
            <person name="Shin J.H."/>
        </authorList>
    </citation>
    <scope>NUCLEOTIDE SEQUENCE [LARGE SCALE GENOMIC DNA]</scope>
    <source>
        <strain evidence="9 10">DSM 24997</strain>
    </source>
</reference>
<evidence type="ECO:0000256" key="5">
    <source>
        <dbReference type="ARBA" id="ARBA00022989"/>
    </source>
</evidence>
<evidence type="ECO:0000256" key="1">
    <source>
        <dbReference type="ARBA" id="ARBA00004651"/>
    </source>
</evidence>
<dbReference type="InterPro" id="IPR000515">
    <property type="entry name" value="MetI-like"/>
</dbReference>
<dbReference type="InterPro" id="IPR050901">
    <property type="entry name" value="BP-dep_ABC_trans_perm"/>
</dbReference>
<comment type="similarity">
    <text evidence="7">Belongs to the binding-protein-dependent transport system permease family.</text>
</comment>
<accession>A0A0D5NEW4</accession>
<evidence type="ECO:0000256" key="3">
    <source>
        <dbReference type="ARBA" id="ARBA00022475"/>
    </source>
</evidence>
<evidence type="ECO:0000256" key="6">
    <source>
        <dbReference type="ARBA" id="ARBA00023136"/>
    </source>
</evidence>
<feature type="transmembrane region" description="Helical" evidence="7">
    <location>
        <begin position="108"/>
        <end position="132"/>
    </location>
</feature>
<dbReference type="PROSITE" id="PS50928">
    <property type="entry name" value="ABC_TM1"/>
    <property type="match status" value="1"/>
</dbReference>
<feature type="transmembrane region" description="Helical" evidence="7">
    <location>
        <begin position="12"/>
        <end position="33"/>
    </location>
</feature>
<organism evidence="9 10">
    <name type="scientific">Paenibacillus beijingensis</name>
    <dbReference type="NCBI Taxonomy" id="1126833"/>
    <lineage>
        <taxon>Bacteria</taxon>
        <taxon>Bacillati</taxon>
        <taxon>Bacillota</taxon>
        <taxon>Bacilli</taxon>
        <taxon>Bacillales</taxon>
        <taxon>Paenibacillaceae</taxon>
        <taxon>Paenibacillus</taxon>
    </lineage>
</organism>
<keyword evidence="5 7" id="KW-1133">Transmembrane helix</keyword>
<keyword evidence="3" id="KW-1003">Cell membrane</keyword>
<evidence type="ECO:0000313" key="9">
    <source>
        <dbReference type="EMBL" id="AJY73463.1"/>
    </source>
</evidence>
<feature type="domain" description="ABC transmembrane type-1" evidence="8">
    <location>
        <begin position="73"/>
        <end position="264"/>
    </location>
</feature>
<keyword evidence="2 7" id="KW-0813">Transport</keyword>
<comment type="subcellular location">
    <subcellularLocation>
        <location evidence="1 7">Cell membrane</location>
        <topology evidence="1 7">Multi-pass membrane protein</topology>
    </subcellularLocation>
</comment>
<dbReference type="AlphaFoldDB" id="A0A0D5NEW4"/>
<dbReference type="GO" id="GO:0055085">
    <property type="term" value="P:transmembrane transport"/>
    <property type="evidence" value="ECO:0007669"/>
    <property type="project" value="InterPro"/>
</dbReference>
<keyword evidence="10" id="KW-1185">Reference proteome</keyword>
<feature type="transmembrane region" description="Helical" evidence="7">
    <location>
        <begin position="72"/>
        <end position="96"/>
    </location>
</feature>
<keyword evidence="4 7" id="KW-0812">Transmembrane</keyword>
<evidence type="ECO:0000256" key="2">
    <source>
        <dbReference type="ARBA" id="ARBA00022448"/>
    </source>
</evidence>
<dbReference type="KEGG" id="pbj:VN24_01020"/>
<proteinExistence type="inferred from homology"/>
<dbReference type="CDD" id="cd06261">
    <property type="entry name" value="TM_PBP2"/>
    <property type="match status" value="1"/>
</dbReference>
<reference evidence="10" key="2">
    <citation type="submission" date="2015-03" db="EMBL/GenBank/DDBJ databases">
        <title>Genome sequence of Paenibacillus beijingensis strain DSM 24997T.</title>
        <authorList>
            <person name="Kwak Y."/>
            <person name="Shin J.-H."/>
        </authorList>
    </citation>
    <scope>NUCLEOTIDE SEQUENCE [LARGE SCALE GENOMIC DNA]</scope>
    <source>
        <strain evidence="10">DSM 24997</strain>
    </source>
</reference>
<keyword evidence="6 7" id="KW-0472">Membrane</keyword>
<dbReference type="Gene3D" id="1.10.3720.10">
    <property type="entry name" value="MetI-like"/>
    <property type="match status" value="1"/>
</dbReference>